<organism evidence="2 3">
    <name type="scientific">Stieleria magnilauensis</name>
    <dbReference type="NCBI Taxonomy" id="2527963"/>
    <lineage>
        <taxon>Bacteria</taxon>
        <taxon>Pseudomonadati</taxon>
        <taxon>Planctomycetota</taxon>
        <taxon>Planctomycetia</taxon>
        <taxon>Pirellulales</taxon>
        <taxon>Pirellulaceae</taxon>
        <taxon>Stieleria</taxon>
    </lineage>
</organism>
<dbReference type="InterPro" id="IPR027417">
    <property type="entry name" value="P-loop_NTPase"/>
</dbReference>
<feature type="region of interest" description="Disordered" evidence="1">
    <location>
        <begin position="1"/>
        <end position="34"/>
    </location>
</feature>
<accession>A0ABX5Y309</accession>
<dbReference type="SUPFAM" id="SSF52540">
    <property type="entry name" value="P-loop containing nucleoside triphosphate hydrolases"/>
    <property type="match status" value="1"/>
</dbReference>
<dbReference type="EMBL" id="CP036432">
    <property type="protein sequence ID" value="QDV88673.1"/>
    <property type="molecule type" value="Genomic_DNA"/>
</dbReference>
<feature type="compositionally biased region" description="Polar residues" evidence="1">
    <location>
        <begin position="1"/>
        <end position="13"/>
    </location>
</feature>
<evidence type="ECO:0008006" key="4">
    <source>
        <dbReference type="Google" id="ProtNLM"/>
    </source>
</evidence>
<sequence length="258" mass="28691">MTEFAKTSASASERNLHPRVPPRDRDFKSSDALQPASRWPAANLFRNPFGELTRSERAELAVVPVAEIVAAIGEPSVDEPAIGDAPLTFRPWSAYQMIGECGRGKTTRMLAIAKAFPSSSYVYLPEDQPCPTIPTGEPLLIDEAQRLPWRIRRKVFASGATLVLATHQDLSTALRRAGYTVTTEKIGLSLSVGQLAEILNRRIVASRRDHRQPVPRISDEDADALIRRFGTDVRGIESYLYDIVQSQVNHHGEMRFID</sequence>
<evidence type="ECO:0000313" key="3">
    <source>
        <dbReference type="Proteomes" id="UP000318081"/>
    </source>
</evidence>
<evidence type="ECO:0000256" key="1">
    <source>
        <dbReference type="SAM" id="MobiDB-lite"/>
    </source>
</evidence>
<protein>
    <recommendedName>
        <fullName evidence="4">AAA+ ATPase domain-containing protein</fullName>
    </recommendedName>
</protein>
<evidence type="ECO:0000313" key="2">
    <source>
        <dbReference type="EMBL" id="QDV88673.1"/>
    </source>
</evidence>
<keyword evidence="3" id="KW-1185">Reference proteome</keyword>
<reference evidence="2 3" key="1">
    <citation type="submission" date="2019-02" db="EMBL/GenBank/DDBJ databases">
        <title>Deep-cultivation of Planctomycetes and their phenomic and genomic characterization uncovers novel biology.</title>
        <authorList>
            <person name="Wiegand S."/>
            <person name="Jogler M."/>
            <person name="Boedeker C."/>
            <person name="Pinto D."/>
            <person name="Vollmers J."/>
            <person name="Rivas-Marin E."/>
            <person name="Kohn T."/>
            <person name="Peeters S.H."/>
            <person name="Heuer A."/>
            <person name="Rast P."/>
            <person name="Oberbeckmann S."/>
            <person name="Bunk B."/>
            <person name="Jeske O."/>
            <person name="Meyerdierks A."/>
            <person name="Storesund J.E."/>
            <person name="Kallscheuer N."/>
            <person name="Luecker S."/>
            <person name="Lage O.M."/>
            <person name="Pohl T."/>
            <person name="Merkel B.J."/>
            <person name="Hornburger P."/>
            <person name="Mueller R.-W."/>
            <person name="Bruemmer F."/>
            <person name="Labrenz M."/>
            <person name="Spormann A.M."/>
            <person name="Op den Camp H."/>
            <person name="Overmann J."/>
            <person name="Amann R."/>
            <person name="Jetten M.S.M."/>
            <person name="Mascher T."/>
            <person name="Medema M.H."/>
            <person name="Devos D.P."/>
            <person name="Kaster A.-K."/>
            <person name="Ovreas L."/>
            <person name="Rohde M."/>
            <person name="Galperin M.Y."/>
            <person name="Jogler C."/>
        </authorList>
    </citation>
    <scope>NUCLEOTIDE SEQUENCE [LARGE SCALE GENOMIC DNA]</scope>
    <source>
        <strain evidence="2 3">TBK1r</strain>
    </source>
</reference>
<gene>
    <name evidence="2" type="ORF">TBK1r_77080</name>
</gene>
<name>A0ABX5Y309_9BACT</name>
<proteinExistence type="predicted"/>
<dbReference type="Proteomes" id="UP000318081">
    <property type="component" value="Chromosome"/>
</dbReference>